<dbReference type="InterPro" id="IPR036505">
    <property type="entry name" value="Amidase/PGRP_sf"/>
</dbReference>
<comment type="caution">
    <text evidence="6">The sequence shown here is derived from an EMBL/GenBank/DDBJ whole genome shotgun (WGS) entry which is preliminary data.</text>
</comment>
<name>A0ABT7QQG6_9BACT</name>
<evidence type="ECO:0000313" key="7">
    <source>
        <dbReference type="Proteomes" id="UP001169066"/>
    </source>
</evidence>
<reference evidence="6" key="1">
    <citation type="submission" date="2023-01" db="EMBL/GenBank/DDBJ databases">
        <title>Sulfurovum sp. XTW-4 genome assembly.</title>
        <authorList>
            <person name="Wang J."/>
        </authorList>
    </citation>
    <scope>NUCLEOTIDE SEQUENCE</scope>
    <source>
        <strain evidence="6">XTW-4</strain>
    </source>
</reference>
<dbReference type="InterPro" id="IPR051206">
    <property type="entry name" value="NAMLAA_amidase_2"/>
</dbReference>
<keyword evidence="7" id="KW-1185">Reference proteome</keyword>
<evidence type="ECO:0000256" key="2">
    <source>
        <dbReference type="ARBA" id="ARBA00011901"/>
    </source>
</evidence>
<accession>A0ABT7QQG6</accession>
<organism evidence="6 7">
    <name type="scientific">Sulfurovum xiamenensis</name>
    <dbReference type="NCBI Taxonomy" id="3019066"/>
    <lineage>
        <taxon>Bacteria</taxon>
        <taxon>Pseudomonadati</taxon>
        <taxon>Campylobacterota</taxon>
        <taxon>Epsilonproteobacteria</taxon>
        <taxon>Campylobacterales</taxon>
        <taxon>Sulfurovaceae</taxon>
        <taxon>Sulfurovum</taxon>
    </lineage>
</organism>
<dbReference type="PANTHER" id="PTHR30417">
    <property type="entry name" value="N-ACETYLMURAMOYL-L-ALANINE AMIDASE AMID"/>
    <property type="match status" value="1"/>
</dbReference>
<evidence type="ECO:0000259" key="5">
    <source>
        <dbReference type="SMART" id="SM00644"/>
    </source>
</evidence>
<evidence type="ECO:0000256" key="1">
    <source>
        <dbReference type="ARBA" id="ARBA00001561"/>
    </source>
</evidence>
<dbReference type="RefSeq" id="WP_289401446.1">
    <property type="nucleotide sequence ID" value="NZ_JAQIBC010000002.1"/>
</dbReference>
<sequence length="238" mass="27317">MIRLLLLSFVFLTLTACGKEEAKPAVCTTKPIQPLRIIDKPIDFGPDRIAMTKSYIKSHYGMNVENIEITPKIIMLHWTAEMDFDKSFKRLKPEKLLSDRKDIVKASALNVSSQFMVARDGTIYRLMPENWMARHVIGLNYSSIGIENIGGKDNKIDDLTPEQRQANIDLVMYLKAKYPTIEYLVGHHEYRQMEKTALWLEKDKGYRTVKSDPGEKFMSDIRNGVQCLHLKAPPKGNE</sequence>
<evidence type="ECO:0000256" key="4">
    <source>
        <dbReference type="ARBA" id="ARBA00023316"/>
    </source>
</evidence>
<gene>
    <name evidence="6" type="ORF">PF327_03930</name>
</gene>
<evidence type="ECO:0000256" key="3">
    <source>
        <dbReference type="ARBA" id="ARBA00022801"/>
    </source>
</evidence>
<comment type="catalytic activity">
    <reaction evidence="1">
        <text>Hydrolyzes the link between N-acetylmuramoyl residues and L-amino acid residues in certain cell-wall glycopeptides.</text>
        <dbReference type="EC" id="3.5.1.28"/>
    </reaction>
</comment>
<dbReference type="Pfam" id="PF01510">
    <property type="entry name" value="Amidase_2"/>
    <property type="match status" value="1"/>
</dbReference>
<keyword evidence="3" id="KW-0378">Hydrolase</keyword>
<dbReference type="CDD" id="cd06583">
    <property type="entry name" value="PGRP"/>
    <property type="match status" value="1"/>
</dbReference>
<protein>
    <recommendedName>
        <fullName evidence="2">N-acetylmuramoyl-L-alanine amidase</fullName>
        <ecNumber evidence="2">3.5.1.28</ecNumber>
    </recommendedName>
</protein>
<dbReference type="Gene3D" id="3.40.80.10">
    <property type="entry name" value="Peptidoglycan recognition protein-like"/>
    <property type="match status" value="1"/>
</dbReference>
<dbReference type="Proteomes" id="UP001169066">
    <property type="component" value="Unassembled WGS sequence"/>
</dbReference>
<dbReference type="PROSITE" id="PS51257">
    <property type="entry name" value="PROKAR_LIPOPROTEIN"/>
    <property type="match status" value="1"/>
</dbReference>
<dbReference type="SUPFAM" id="SSF55846">
    <property type="entry name" value="N-acetylmuramoyl-L-alanine amidase-like"/>
    <property type="match status" value="1"/>
</dbReference>
<keyword evidence="4" id="KW-0961">Cell wall biogenesis/degradation</keyword>
<dbReference type="EC" id="3.5.1.28" evidence="2"/>
<proteinExistence type="predicted"/>
<dbReference type="PANTHER" id="PTHR30417:SF1">
    <property type="entry name" value="N-ACETYLMURAMOYL-L-ALANINE AMIDASE AMID"/>
    <property type="match status" value="1"/>
</dbReference>
<dbReference type="InterPro" id="IPR002502">
    <property type="entry name" value="Amidase_domain"/>
</dbReference>
<feature type="domain" description="N-acetylmuramoyl-L-alanine amidase" evidence="5">
    <location>
        <begin position="59"/>
        <end position="205"/>
    </location>
</feature>
<dbReference type="EMBL" id="JAQIBC010000002">
    <property type="protein sequence ID" value="MDM5263337.1"/>
    <property type="molecule type" value="Genomic_DNA"/>
</dbReference>
<evidence type="ECO:0000313" key="6">
    <source>
        <dbReference type="EMBL" id="MDM5263337.1"/>
    </source>
</evidence>
<dbReference type="SMART" id="SM00644">
    <property type="entry name" value="Ami_2"/>
    <property type="match status" value="1"/>
</dbReference>